<dbReference type="AlphaFoldDB" id="A0AAV0JRC3"/>
<sequence>MQPSSAPESKIFLSIMPIYFRPRLIESSQTFNLPIFVRPSSRGFGVLSPIAPASLDRAGVEDLPLKPCSSRLSLIGGPTYCSSPCSTQAGALASARD</sequence>
<name>A0AAV0JRC3_9ROSI</name>
<comment type="caution">
    <text evidence="1">The sequence shown here is derived from an EMBL/GenBank/DDBJ whole genome shotgun (WGS) entry which is preliminary data.</text>
</comment>
<protein>
    <submittedName>
        <fullName evidence="1">Uncharacterized protein</fullName>
    </submittedName>
</protein>
<keyword evidence="2" id="KW-1185">Reference proteome</keyword>
<dbReference type="Proteomes" id="UP001154282">
    <property type="component" value="Unassembled WGS sequence"/>
</dbReference>
<organism evidence="1 2">
    <name type="scientific">Linum tenue</name>
    <dbReference type="NCBI Taxonomy" id="586396"/>
    <lineage>
        <taxon>Eukaryota</taxon>
        <taxon>Viridiplantae</taxon>
        <taxon>Streptophyta</taxon>
        <taxon>Embryophyta</taxon>
        <taxon>Tracheophyta</taxon>
        <taxon>Spermatophyta</taxon>
        <taxon>Magnoliopsida</taxon>
        <taxon>eudicotyledons</taxon>
        <taxon>Gunneridae</taxon>
        <taxon>Pentapetalae</taxon>
        <taxon>rosids</taxon>
        <taxon>fabids</taxon>
        <taxon>Malpighiales</taxon>
        <taxon>Linaceae</taxon>
        <taxon>Linum</taxon>
    </lineage>
</organism>
<reference evidence="1" key="1">
    <citation type="submission" date="2022-08" db="EMBL/GenBank/DDBJ databases">
        <authorList>
            <person name="Gutierrez-Valencia J."/>
        </authorList>
    </citation>
    <scope>NUCLEOTIDE SEQUENCE</scope>
</reference>
<gene>
    <name evidence="1" type="ORF">LITE_LOCUS15582</name>
</gene>
<evidence type="ECO:0000313" key="1">
    <source>
        <dbReference type="EMBL" id="CAI0412520.1"/>
    </source>
</evidence>
<proteinExistence type="predicted"/>
<evidence type="ECO:0000313" key="2">
    <source>
        <dbReference type="Proteomes" id="UP001154282"/>
    </source>
</evidence>
<accession>A0AAV0JRC3</accession>
<dbReference type="EMBL" id="CAMGYJ010000005">
    <property type="protein sequence ID" value="CAI0412520.1"/>
    <property type="molecule type" value="Genomic_DNA"/>
</dbReference>